<evidence type="ECO:0000256" key="6">
    <source>
        <dbReference type="ARBA" id="ARBA00023134"/>
    </source>
</evidence>
<proteinExistence type="inferred from homology"/>
<dbReference type="HAMAP" id="MF_00071">
    <property type="entry name" value="LepA"/>
    <property type="match status" value="1"/>
</dbReference>
<dbReference type="GO" id="GO:0003924">
    <property type="term" value="F:GTPase activity"/>
    <property type="evidence" value="ECO:0007669"/>
    <property type="project" value="UniProtKB-UniRule"/>
</dbReference>
<evidence type="ECO:0000256" key="5">
    <source>
        <dbReference type="ARBA" id="ARBA00023128"/>
    </source>
</evidence>
<dbReference type="SUPFAM" id="SSF54980">
    <property type="entry name" value="EF-G C-terminal domain-like"/>
    <property type="match status" value="2"/>
</dbReference>
<dbReference type="GO" id="GO:0005743">
    <property type="term" value="C:mitochondrial inner membrane"/>
    <property type="evidence" value="ECO:0007669"/>
    <property type="project" value="UniProtKB-SubCell"/>
</dbReference>
<feature type="binding site" evidence="8">
    <location>
        <begin position="183"/>
        <end position="186"/>
    </location>
    <ligand>
        <name>GTP</name>
        <dbReference type="ChEBI" id="CHEBI:37565"/>
    </ligand>
</feature>
<dbReference type="Gene3D" id="3.40.50.300">
    <property type="entry name" value="P-loop containing nucleotide triphosphate hydrolases"/>
    <property type="match status" value="1"/>
</dbReference>
<dbReference type="Pfam" id="PF00009">
    <property type="entry name" value="GTP_EFTU"/>
    <property type="match status" value="1"/>
</dbReference>
<sequence length="665" mass="74943">MRRLLQVCRVLLQSYHQTKYLHRTAGSLKNEENFRNQGPVFEKSYEVDMSLFPQERIRNFGIIAHIDHGKSTLSDRFLEFTGTIGKSAQNKQVLDKLQVERERGITVKAQSASMIYQRKGQAFLLNLIDTPGHVDFTYEVQRSLSACQGVLLLVDANQGVQAQTVANFNLAFCAELEIIPVLNKIDLPKANVNGVTEQIHNLFGYDKEEILKVSAKTGQGVEDLLNALIDRIPPRAIHRPKGNPSAPFRALLVDSWYDKYRGVVILIMVHDGTLKVGDQFRCHHTDQVYIVRDVGIMHPDETPTKELRAGQSGYVVANMRVSTEANIGDTLHSTTVKPEDVVTLRSADRSRPMVFAGIYPEDQSKNVELRNAIERLVLNDNSVTVNVESSPALGQGWRLGFLGLLHMDVFCQRLDQEFDAQVVVTSPSVSYKVKIKGAKNIKAYGGEMVVVNNPLLMPDPLIIEEYYEPMTLATIITPDIYLSDVVSLCMSRRGLEKSSQNIDQNTIMLQVMFPLNEIIVNFFDELKSITSGYASFDYEETGYLPSNLSKLQILINGKPCDEFTQIVHSSRAEKVGRSMVTHLKNNIPQQIYAVALQARAEGKILARDDVKALHKNVTQKIKSGSDRTRKMKLISAYREKQKNLRMIGNIQVPREAFIEVLKQRK</sequence>
<evidence type="ECO:0000259" key="9">
    <source>
        <dbReference type="PROSITE" id="PS51722"/>
    </source>
</evidence>
<keyword evidence="7 8" id="KW-0472">Membrane</keyword>
<dbReference type="PROSITE" id="PS00301">
    <property type="entry name" value="G_TR_1"/>
    <property type="match status" value="1"/>
</dbReference>
<dbReference type="CDD" id="cd16260">
    <property type="entry name" value="EF4_III"/>
    <property type="match status" value="1"/>
</dbReference>
<feature type="domain" description="Tr-type G" evidence="9">
    <location>
        <begin position="55"/>
        <end position="241"/>
    </location>
</feature>
<dbReference type="PANTHER" id="PTHR43512:SF7">
    <property type="entry name" value="TRANSLATION FACTOR GUF1, MITOCHONDRIAL"/>
    <property type="match status" value="1"/>
</dbReference>
<keyword evidence="3 8" id="KW-0999">Mitochondrion inner membrane</keyword>
<name>A0A7M7KUU8_VARDE</name>
<dbReference type="CDD" id="cd03699">
    <property type="entry name" value="EF4_II"/>
    <property type="match status" value="1"/>
</dbReference>
<dbReference type="CDD" id="cd03709">
    <property type="entry name" value="lepA_C"/>
    <property type="match status" value="1"/>
</dbReference>
<dbReference type="Gene3D" id="3.30.70.870">
    <property type="entry name" value="Elongation Factor G (Translational Gtpase), domain 3"/>
    <property type="match status" value="1"/>
</dbReference>
<dbReference type="InterPro" id="IPR009000">
    <property type="entry name" value="Transl_B-barrel_sf"/>
</dbReference>
<dbReference type="Pfam" id="PF03144">
    <property type="entry name" value="GTP_EFTU_D2"/>
    <property type="match status" value="1"/>
</dbReference>
<dbReference type="GO" id="GO:0045727">
    <property type="term" value="P:positive regulation of translation"/>
    <property type="evidence" value="ECO:0007669"/>
    <property type="project" value="UniProtKB-UniRule"/>
</dbReference>
<dbReference type="InterPro" id="IPR004161">
    <property type="entry name" value="EFTu-like_2"/>
</dbReference>
<comment type="similarity">
    <text evidence="1">Belongs to the TRAFAC class translation factor GTPase superfamily. Classic translation factor GTPase family. LepA subfamily.</text>
</comment>
<keyword evidence="2 8" id="KW-0547">Nucleotide-binding</keyword>
<dbReference type="AlphaFoldDB" id="A0A7M7KUU8"/>
<dbReference type="PRINTS" id="PR00315">
    <property type="entry name" value="ELONGATNFCT"/>
</dbReference>
<dbReference type="InterPro" id="IPR000640">
    <property type="entry name" value="EFG_V-like"/>
</dbReference>
<dbReference type="FunFam" id="2.40.30.10:FF:000015">
    <property type="entry name" value="Translation factor GUF1, mitochondrial"/>
    <property type="match status" value="1"/>
</dbReference>
<dbReference type="EC" id="3.6.5.n1" evidence="8"/>
<keyword evidence="11" id="KW-1185">Reference proteome</keyword>
<dbReference type="InParanoid" id="A0A7M7KUU8"/>
<dbReference type="GO" id="GO:0005525">
    <property type="term" value="F:GTP binding"/>
    <property type="evidence" value="ECO:0007669"/>
    <property type="project" value="UniProtKB-UniRule"/>
</dbReference>
<dbReference type="CTD" id="3771960"/>
<dbReference type="InterPro" id="IPR031157">
    <property type="entry name" value="G_TR_CS"/>
</dbReference>
<feature type="binding site" evidence="8">
    <location>
        <begin position="129"/>
        <end position="133"/>
    </location>
    <ligand>
        <name>GTP</name>
        <dbReference type="ChEBI" id="CHEBI:37565"/>
    </ligand>
</feature>
<evidence type="ECO:0000256" key="8">
    <source>
        <dbReference type="HAMAP-Rule" id="MF_03137"/>
    </source>
</evidence>
<dbReference type="NCBIfam" id="TIGR00231">
    <property type="entry name" value="small_GTP"/>
    <property type="match status" value="1"/>
</dbReference>
<dbReference type="GO" id="GO:0097177">
    <property type="term" value="F:mitochondrial ribosome binding"/>
    <property type="evidence" value="ECO:0007669"/>
    <property type="project" value="TreeGrafter"/>
</dbReference>
<dbReference type="InterPro" id="IPR038363">
    <property type="entry name" value="LepA_C_sf"/>
</dbReference>
<comment type="function">
    <text evidence="8">Promotes mitochondrial protein synthesis. May act as a fidelity factor of the translation reaction, by catalyzing a one-codon backward translocation of tRNAs on improperly translocated ribosomes. Binds to mitochondrial ribosomes in a GTP-dependent manner.</text>
</comment>
<dbReference type="SUPFAM" id="SSF50447">
    <property type="entry name" value="Translation proteins"/>
    <property type="match status" value="1"/>
</dbReference>
<dbReference type="OrthoDB" id="1074at2759"/>
<dbReference type="Gene3D" id="2.40.30.10">
    <property type="entry name" value="Translation factors"/>
    <property type="match status" value="1"/>
</dbReference>
<dbReference type="FunCoup" id="A0A7M7KUU8">
    <property type="interactions" value="1643"/>
</dbReference>
<dbReference type="PANTHER" id="PTHR43512">
    <property type="entry name" value="TRANSLATION FACTOR GUF1-RELATED"/>
    <property type="match status" value="1"/>
</dbReference>
<keyword evidence="4 8" id="KW-0378">Hydrolase</keyword>
<keyword evidence="6 8" id="KW-0342">GTP-binding</keyword>
<dbReference type="SUPFAM" id="SSF52540">
    <property type="entry name" value="P-loop containing nucleoside triphosphate hydrolases"/>
    <property type="match status" value="1"/>
</dbReference>
<keyword evidence="5 8" id="KW-0496">Mitochondrion</keyword>
<evidence type="ECO:0000256" key="2">
    <source>
        <dbReference type="ARBA" id="ARBA00022741"/>
    </source>
</evidence>
<dbReference type="RefSeq" id="XP_022672079.1">
    <property type="nucleotide sequence ID" value="XM_022816344.1"/>
</dbReference>
<protein>
    <recommendedName>
        <fullName evidence="8">Translation factor GUF1 homolog, mitochondrial</fullName>
        <ecNumber evidence="8">3.6.5.n1</ecNumber>
    </recommendedName>
    <alternativeName>
        <fullName evidence="8">Elongation factor 4 homolog</fullName>
        <shortName evidence="8">EF-4</shortName>
    </alternativeName>
    <alternativeName>
        <fullName evidence="8">GTPase GUF1 homolog</fullName>
    </alternativeName>
    <alternativeName>
        <fullName evidence="8">Ribosomal back-translocase</fullName>
    </alternativeName>
</protein>
<evidence type="ECO:0000256" key="1">
    <source>
        <dbReference type="ARBA" id="ARBA00005454"/>
    </source>
</evidence>
<evidence type="ECO:0000256" key="3">
    <source>
        <dbReference type="ARBA" id="ARBA00022792"/>
    </source>
</evidence>
<evidence type="ECO:0000256" key="4">
    <source>
        <dbReference type="ARBA" id="ARBA00022801"/>
    </source>
</evidence>
<dbReference type="EnsemblMetazoa" id="XM_022816344">
    <property type="protein sequence ID" value="XP_022672079"/>
    <property type="gene ID" value="LOC111254921"/>
</dbReference>
<dbReference type="InterPro" id="IPR035647">
    <property type="entry name" value="EFG_III/V"/>
</dbReference>
<dbReference type="InterPro" id="IPR027417">
    <property type="entry name" value="P-loop_NTPase"/>
</dbReference>
<accession>A0A7M7KUU8</accession>
<dbReference type="GeneID" id="111254921"/>
<evidence type="ECO:0000313" key="10">
    <source>
        <dbReference type="EnsemblMetazoa" id="XP_022672079"/>
    </source>
</evidence>
<dbReference type="Proteomes" id="UP000594260">
    <property type="component" value="Unplaced"/>
</dbReference>
<dbReference type="Pfam" id="PF06421">
    <property type="entry name" value="LepA_C"/>
    <property type="match status" value="1"/>
</dbReference>
<dbReference type="Pfam" id="PF00679">
    <property type="entry name" value="EFG_C"/>
    <property type="match status" value="1"/>
</dbReference>
<comment type="similarity">
    <text evidence="8">Belongs to the GTP-binding elongation factor family. LepA subfamily.</text>
</comment>
<dbReference type="OMA" id="QVKCDEN"/>
<dbReference type="Gene3D" id="3.30.70.2570">
    <property type="entry name" value="Elongation factor 4, C-terminal domain"/>
    <property type="match status" value="1"/>
</dbReference>
<evidence type="ECO:0000256" key="7">
    <source>
        <dbReference type="ARBA" id="ARBA00023136"/>
    </source>
</evidence>
<dbReference type="InterPro" id="IPR005225">
    <property type="entry name" value="Small_GTP-bd"/>
</dbReference>
<dbReference type="InterPro" id="IPR013842">
    <property type="entry name" value="LepA_CTD"/>
</dbReference>
<dbReference type="KEGG" id="vde:111254921"/>
<dbReference type="FunFam" id="3.30.70.870:FF:000004">
    <property type="entry name" value="Translation factor GUF1, mitochondrial"/>
    <property type="match status" value="1"/>
</dbReference>
<keyword evidence="8" id="KW-0648">Protein biosynthesis</keyword>
<dbReference type="InterPro" id="IPR006297">
    <property type="entry name" value="EF-4"/>
</dbReference>
<dbReference type="FunFam" id="3.40.50.300:FF:000078">
    <property type="entry name" value="Elongation factor 4"/>
    <property type="match status" value="1"/>
</dbReference>
<feature type="binding site" evidence="8">
    <location>
        <begin position="64"/>
        <end position="71"/>
    </location>
    <ligand>
        <name>GTP</name>
        <dbReference type="ChEBI" id="CHEBI:37565"/>
    </ligand>
</feature>
<dbReference type="FunFam" id="3.30.70.240:FF:000007">
    <property type="entry name" value="Translation factor GUF1, mitochondrial"/>
    <property type="match status" value="1"/>
</dbReference>
<dbReference type="FunFam" id="3.30.70.2570:FF:000001">
    <property type="entry name" value="Translation factor GUF1, mitochondrial"/>
    <property type="match status" value="1"/>
</dbReference>
<dbReference type="InterPro" id="IPR035654">
    <property type="entry name" value="LepA_IV"/>
</dbReference>
<dbReference type="NCBIfam" id="TIGR01393">
    <property type="entry name" value="lepA"/>
    <property type="match status" value="1"/>
</dbReference>
<evidence type="ECO:0000313" key="11">
    <source>
        <dbReference type="Proteomes" id="UP000594260"/>
    </source>
</evidence>
<organism evidence="10 11">
    <name type="scientific">Varroa destructor</name>
    <name type="common">Honeybee mite</name>
    <dbReference type="NCBI Taxonomy" id="109461"/>
    <lineage>
        <taxon>Eukaryota</taxon>
        <taxon>Metazoa</taxon>
        <taxon>Ecdysozoa</taxon>
        <taxon>Arthropoda</taxon>
        <taxon>Chelicerata</taxon>
        <taxon>Arachnida</taxon>
        <taxon>Acari</taxon>
        <taxon>Parasitiformes</taxon>
        <taxon>Mesostigmata</taxon>
        <taxon>Gamasina</taxon>
        <taxon>Dermanyssoidea</taxon>
        <taxon>Varroidae</taxon>
        <taxon>Varroa</taxon>
    </lineage>
</organism>
<dbReference type="Gene3D" id="3.30.70.240">
    <property type="match status" value="1"/>
</dbReference>
<dbReference type="GO" id="GO:0006412">
    <property type="term" value="P:translation"/>
    <property type="evidence" value="ECO:0007669"/>
    <property type="project" value="UniProtKB-KW"/>
</dbReference>
<dbReference type="PROSITE" id="PS51722">
    <property type="entry name" value="G_TR_2"/>
    <property type="match status" value="1"/>
</dbReference>
<dbReference type="CDD" id="cd01890">
    <property type="entry name" value="LepA"/>
    <property type="match status" value="1"/>
</dbReference>
<dbReference type="InterPro" id="IPR000795">
    <property type="entry name" value="T_Tr_GTP-bd_dom"/>
</dbReference>
<comment type="catalytic activity">
    <reaction evidence="8">
        <text>GTP + H2O = GDP + phosphate + H(+)</text>
        <dbReference type="Rhea" id="RHEA:19669"/>
        <dbReference type="ChEBI" id="CHEBI:15377"/>
        <dbReference type="ChEBI" id="CHEBI:15378"/>
        <dbReference type="ChEBI" id="CHEBI:37565"/>
        <dbReference type="ChEBI" id="CHEBI:43474"/>
        <dbReference type="ChEBI" id="CHEBI:58189"/>
        <dbReference type="EC" id="3.6.5.n1"/>
    </reaction>
</comment>
<dbReference type="GO" id="GO:0005759">
    <property type="term" value="C:mitochondrial matrix"/>
    <property type="evidence" value="ECO:0007669"/>
    <property type="project" value="UniProtKB-UniRule"/>
</dbReference>
<comment type="subcellular location">
    <subcellularLocation>
        <location evidence="8">Mitochondrion inner membrane</location>
        <topology evidence="8">Peripheral membrane protein</topology>
        <orientation evidence="8">Matrix side</orientation>
    </subcellularLocation>
</comment>
<reference evidence="10" key="1">
    <citation type="submission" date="2021-01" db="UniProtKB">
        <authorList>
            <consortium name="EnsemblMetazoa"/>
        </authorList>
    </citation>
    <scope>IDENTIFICATION</scope>
</reference>